<evidence type="ECO:0000256" key="2">
    <source>
        <dbReference type="SAM" id="SignalP"/>
    </source>
</evidence>
<protein>
    <submittedName>
        <fullName evidence="3">Unnamed protein product</fullName>
    </submittedName>
</protein>
<feature type="region of interest" description="Disordered" evidence="1">
    <location>
        <begin position="30"/>
        <end position="66"/>
    </location>
</feature>
<evidence type="ECO:0000256" key="1">
    <source>
        <dbReference type="SAM" id="MobiDB-lite"/>
    </source>
</evidence>
<sequence length="124" mass="13451">MKFSTSPLLLLSSLVSLASAYDYVHYTNTTSSAPQPASVSLSSSSASSNSASQSQSQSSSSTATSTATPWLEGYIENGTPRFKAHVPTELGPWDTVEILQLDEDPNYQWIPETAQAFYVDIHWV</sequence>
<name>A0A9W6Z3Z9_AMBMO</name>
<gene>
    <name evidence="3" type="ORF">Amon01_000682400</name>
</gene>
<feature type="signal peptide" evidence="2">
    <location>
        <begin position="1"/>
        <end position="20"/>
    </location>
</feature>
<feature type="compositionally biased region" description="Low complexity" evidence="1">
    <location>
        <begin position="31"/>
        <end position="66"/>
    </location>
</feature>
<keyword evidence="4" id="KW-1185">Reference proteome</keyword>
<feature type="chain" id="PRO_5040979267" evidence="2">
    <location>
        <begin position="21"/>
        <end position="124"/>
    </location>
</feature>
<reference evidence="3" key="1">
    <citation type="submission" date="2023-04" db="EMBL/GenBank/DDBJ databases">
        <title>Ambrosiozyma monospora NBRC 1965.</title>
        <authorList>
            <person name="Ichikawa N."/>
            <person name="Sato H."/>
            <person name="Tonouchi N."/>
        </authorList>
    </citation>
    <scope>NUCLEOTIDE SEQUENCE</scope>
    <source>
        <strain evidence="3">NBRC 1965</strain>
    </source>
</reference>
<evidence type="ECO:0000313" key="4">
    <source>
        <dbReference type="Proteomes" id="UP001165063"/>
    </source>
</evidence>
<accession>A0A9W6Z3Z9</accession>
<keyword evidence="2" id="KW-0732">Signal</keyword>
<comment type="caution">
    <text evidence="3">The sequence shown here is derived from an EMBL/GenBank/DDBJ whole genome shotgun (WGS) entry which is preliminary data.</text>
</comment>
<evidence type="ECO:0000313" key="3">
    <source>
        <dbReference type="EMBL" id="GMG45794.1"/>
    </source>
</evidence>
<dbReference type="Proteomes" id="UP001165063">
    <property type="component" value="Unassembled WGS sequence"/>
</dbReference>
<proteinExistence type="predicted"/>
<dbReference type="EMBL" id="BSXU01004610">
    <property type="protein sequence ID" value="GMG45794.1"/>
    <property type="molecule type" value="Genomic_DNA"/>
</dbReference>
<organism evidence="3 4">
    <name type="scientific">Ambrosiozyma monospora</name>
    <name type="common">Yeast</name>
    <name type="synonym">Endomycopsis monosporus</name>
    <dbReference type="NCBI Taxonomy" id="43982"/>
    <lineage>
        <taxon>Eukaryota</taxon>
        <taxon>Fungi</taxon>
        <taxon>Dikarya</taxon>
        <taxon>Ascomycota</taxon>
        <taxon>Saccharomycotina</taxon>
        <taxon>Pichiomycetes</taxon>
        <taxon>Pichiales</taxon>
        <taxon>Pichiaceae</taxon>
        <taxon>Ambrosiozyma</taxon>
    </lineage>
</organism>
<dbReference type="AlphaFoldDB" id="A0A9W6Z3Z9"/>